<dbReference type="GO" id="GO:0007165">
    <property type="term" value="P:signal transduction"/>
    <property type="evidence" value="ECO:0007669"/>
    <property type="project" value="InterPro"/>
</dbReference>
<keyword evidence="9" id="KW-0010">Activator</keyword>
<keyword evidence="9" id="KW-0597">Phosphoprotein</keyword>
<dbReference type="InterPro" id="IPR015988">
    <property type="entry name" value="STAT_TF_CC"/>
</dbReference>
<dbReference type="Pfam" id="PF17901">
    <property type="entry name" value="EF-hand_12"/>
    <property type="match status" value="1"/>
</dbReference>
<keyword evidence="13" id="KW-1185">Reference proteome</keyword>
<evidence type="ECO:0000256" key="6">
    <source>
        <dbReference type="ARBA" id="ARBA00023163"/>
    </source>
</evidence>
<evidence type="ECO:0000256" key="8">
    <source>
        <dbReference type="PROSITE-ProRule" id="PRU00191"/>
    </source>
</evidence>
<dbReference type="RefSeq" id="XP_020430041.1">
    <property type="nucleotide sequence ID" value="XM_020579366.1"/>
</dbReference>
<evidence type="ECO:0000259" key="11">
    <source>
        <dbReference type="PROSITE" id="PS50001"/>
    </source>
</evidence>
<feature type="region of interest" description="Disordered" evidence="10">
    <location>
        <begin position="126"/>
        <end position="264"/>
    </location>
</feature>
<evidence type="ECO:0000256" key="4">
    <source>
        <dbReference type="ARBA" id="ARBA00023015"/>
    </source>
</evidence>
<dbReference type="Gene3D" id="1.10.238.10">
    <property type="entry name" value="EF-hand"/>
    <property type="match status" value="1"/>
</dbReference>
<dbReference type="PROSITE" id="PS50001">
    <property type="entry name" value="SH2"/>
    <property type="match status" value="1"/>
</dbReference>
<feature type="compositionally biased region" description="Gly residues" evidence="10">
    <location>
        <begin position="15"/>
        <end position="24"/>
    </location>
</feature>
<evidence type="ECO:0000256" key="3">
    <source>
        <dbReference type="ARBA" id="ARBA00022999"/>
    </source>
</evidence>
<keyword evidence="4 9" id="KW-0805">Transcription regulation</keyword>
<dbReference type="GO" id="GO:0005634">
    <property type="term" value="C:nucleus"/>
    <property type="evidence" value="ECO:0007669"/>
    <property type="project" value="UniProtKB-SubCell"/>
</dbReference>
<comment type="similarity">
    <text evidence="2 9">Belongs to the transcription factor STAT family.</text>
</comment>
<evidence type="ECO:0000256" key="7">
    <source>
        <dbReference type="ARBA" id="ARBA00023242"/>
    </source>
</evidence>
<evidence type="ECO:0000313" key="13">
    <source>
        <dbReference type="Proteomes" id="UP000001396"/>
    </source>
</evidence>
<evidence type="ECO:0000256" key="9">
    <source>
        <dbReference type="RuleBase" id="RU046415"/>
    </source>
</evidence>
<dbReference type="InterPro" id="IPR041410">
    <property type="entry name" value="STATa_Ig"/>
</dbReference>
<evidence type="ECO:0000256" key="10">
    <source>
        <dbReference type="SAM" id="MobiDB-lite"/>
    </source>
</evidence>
<comment type="caution">
    <text evidence="12">The sequence shown here is derived from an EMBL/GenBank/DDBJ whole genome shotgun (WGS) entry which is preliminary data.</text>
</comment>
<dbReference type="Pfam" id="PF18214">
    <property type="entry name" value="STATa_Ig"/>
    <property type="match status" value="1"/>
</dbReference>
<dbReference type="InterPro" id="IPR037059">
    <property type="entry name" value="RHD_DNA_bind_dom_sf"/>
</dbReference>
<dbReference type="InterPro" id="IPR000980">
    <property type="entry name" value="SH2"/>
</dbReference>
<dbReference type="Proteomes" id="UP000001396">
    <property type="component" value="Unassembled WGS sequence"/>
</dbReference>
<dbReference type="Gene3D" id="2.60.40.340">
    <property type="entry name" value="Rel homology domain (RHD), DNA-binding domain"/>
    <property type="match status" value="1"/>
</dbReference>
<feature type="compositionally biased region" description="Low complexity" evidence="10">
    <location>
        <begin position="127"/>
        <end position="148"/>
    </location>
</feature>
<dbReference type="EMBL" id="ADBJ01000038">
    <property type="protein sequence ID" value="EFA77913.1"/>
    <property type="molecule type" value="Genomic_DNA"/>
</dbReference>
<keyword evidence="9" id="KW-0963">Cytoplasm</keyword>
<dbReference type="STRING" id="670386.D3BJ33"/>
<feature type="compositionally biased region" description="Polar residues" evidence="10">
    <location>
        <begin position="149"/>
        <end position="158"/>
    </location>
</feature>
<feature type="compositionally biased region" description="Low complexity" evidence="10">
    <location>
        <begin position="1"/>
        <end position="14"/>
    </location>
</feature>
<dbReference type="SUPFAM" id="SSF47655">
    <property type="entry name" value="STAT"/>
    <property type="match status" value="1"/>
</dbReference>
<reference evidence="12 13" key="1">
    <citation type="journal article" date="2011" name="Genome Res.">
        <title>Phylogeny-wide analysis of social amoeba genomes highlights ancient origins for complex intercellular communication.</title>
        <authorList>
            <person name="Heidel A.J."/>
            <person name="Lawal H.M."/>
            <person name="Felder M."/>
            <person name="Schilde C."/>
            <person name="Helps N.R."/>
            <person name="Tunggal B."/>
            <person name="Rivero F."/>
            <person name="John U."/>
            <person name="Schleicher M."/>
            <person name="Eichinger L."/>
            <person name="Platzer M."/>
            <person name="Noegel A.A."/>
            <person name="Schaap P."/>
            <person name="Gloeckner G."/>
        </authorList>
    </citation>
    <scope>NUCLEOTIDE SEQUENCE [LARGE SCALE GENOMIC DNA]</scope>
    <source>
        <strain evidence="13">ATCC 26659 / Pp 5 / PN500</strain>
    </source>
</reference>
<dbReference type="AlphaFoldDB" id="D3BJ33"/>
<dbReference type="InParanoid" id="D3BJ33"/>
<feature type="compositionally biased region" description="Low complexity" evidence="10">
    <location>
        <begin position="159"/>
        <end position="188"/>
    </location>
</feature>
<keyword evidence="7 9" id="KW-0539">Nucleus</keyword>
<evidence type="ECO:0000256" key="2">
    <source>
        <dbReference type="ARBA" id="ARBA00005586"/>
    </source>
</evidence>
<evidence type="ECO:0000313" key="12">
    <source>
        <dbReference type="EMBL" id="EFA77913.1"/>
    </source>
</evidence>
<evidence type="ECO:0000256" key="5">
    <source>
        <dbReference type="ARBA" id="ARBA00023125"/>
    </source>
</evidence>
<comment type="subcellular location">
    <subcellularLocation>
        <location evidence="9">Cytoplasm</location>
    </subcellularLocation>
    <subcellularLocation>
        <location evidence="1 9">Nucleus</location>
    </subcellularLocation>
</comment>
<keyword evidence="3 8" id="KW-0727">SH2 domain</keyword>
<evidence type="ECO:0000256" key="1">
    <source>
        <dbReference type="ARBA" id="ARBA00004123"/>
    </source>
</evidence>
<dbReference type="SUPFAM" id="SSF49417">
    <property type="entry name" value="p53-like transcription factors"/>
    <property type="match status" value="1"/>
</dbReference>
<accession>D3BJ33</accession>
<dbReference type="GeneID" id="31364033"/>
<dbReference type="GO" id="GO:0003700">
    <property type="term" value="F:DNA-binding transcription factor activity"/>
    <property type="evidence" value="ECO:0007669"/>
    <property type="project" value="InterPro"/>
</dbReference>
<sequence>MDGSQQQSSANNLNGGNGSAGNGGDTQQHGTTQDKEWMSTSSDVMMNSFFGTGLHQPQVSNLGLSGNTFPSTLTKQDTVLNTFFNQDVEWSNNVSNQSNFFMQNSLSNAGHQQSFGSLLQSIHPNVNSSTASTTTTTTTTTTSGGNSTLGQSNPYTNVNYQFQQHQHQQQNQQQQQYNTSSSSPMNTTNDDDEIVATPPTPTIIDHDSSMQQQQHQLNNPPPLVYQPSFGRSASALNDPLSNLIQNDLGDAHHPTPNGEPNEYEPPTKLARTATLQLQGMPATSTANYSDPYEEQISKVANLNVHLSFLRSQTEKLEDDVEKMRQSSSQNLSQSSFLGGLNKYAGTNTEKISQEFYNNLINRYHERNERFLKAKEQQVTVITTHDIVLANELHGVYTTMKKEIDEEKAELQNLLSKTILQPPDLHQIRKTIEGLQSHYRIVDVLYNELQYVLNKKKPESCCAIILLQQPPSQVIFRGGKGIADPYNIELVTGVMMPDSISTVTAQIDKSESATKKEKSAATPSLENNECSLDKLKATFTNLKVNISTRMNPSHLKFTATVKDKGNKASKSIESVQTNPIVVITNESQWSEAAGKLLVGEIFEDRSEVPWELFANILHSHVFTTTGQIPNEPKRKLHTWEWDYIQQNHFGSKASLTKTECKEFWAKFGPILQTIHFKRHISSLWFEGLICGFISKNECNSSLYPAEEGSFLIRFSDSLPGSFAVAYVTNDENERVKHYLVRPEEIGPNKTLPDFLRERYQFKTLYKLDPPNKLMKPVPKDEAFKDFYSKRITKVGNPGYVSEDSSNKHYSHFKLLYSTSTTCLIIRILKIRN</sequence>
<proteinExistence type="inferred from homology"/>
<feature type="region of interest" description="Disordered" evidence="10">
    <location>
        <begin position="1"/>
        <end position="34"/>
    </location>
</feature>
<keyword evidence="6 9" id="KW-0804">Transcription</keyword>
<dbReference type="SUPFAM" id="SSF55550">
    <property type="entry name" value="SH2 domain"/>
    <property type="match status" value="1"/>
</dbReference>
<keyword evidence="5 9" id="KW-0238">DNA-binding</keyword>
<gene>
    <name evidence="12" type="primary">dstD</name>
    <name evidence="12" type="ORF">PPL_08554</name>
</gene>
<dbReference type="GO" id="GO:0005737">
    <property type="term" value="C:cytoplasm"/>
    <property type="evidence" value="ECO:0007669"/>
    <property type="project" value="UniProtKB-SubCell"/>
</dbReference>
<feature type="domain" description="SH2" evidence="11">
    <location>
        <begin position="683"/>
        <end position="766"/>
    </location>
</feature>
<dbReference type="Pfam" id="PF00017">
    <property type="entry name" value="SH2"/>
    <property type="match status" value="1"/>
</dbReference>
<dbReference type="FunCoup" id="D3BJ33">
    <property type="interactions" value="1"/>
</dbReference>
<dbReference type="CDD" id="cd09919">
    <property type="entry name" value="SH2_STAT_family"/>
    <property type="match status" value="1"/>
</dbReference>
<dbReference type="InterPro" id="IPR001217">
    <property type="entry name" value="STAT"/>
</dbReference>
<dbReference type="InterPro" id="IPR036860">
    <property type="entry name" value="SH2_dom_sf"/>
</dbReference>
<protein>
    <recommendedName>
        <fullName evidence="9">Signal transducer and activator of transcription</fullName>
    </recommendedName>
</protein>
<organism evidence="12 13">
    <name type="scientific">Heterostelium pallidum (strain ATCC 26659 / Pp 5 / PN500)</name>
    <name type="common">Cellular slime mold</name>
    <name type="synonym">Polysphondylium pallidum</name>
    <dbReference type="NCBI Taxonomy" id="670386"/>
    <lineage>
        <taxon>Eukaryota</taxon>
        <taxon>Amoebozoa</taxon>
        <taxon>Evosea</taxon>
        <taxon>Eumycetozoa</taxon>
        <taxon>Dictyostelia</taxon>
        <taxon>Acytosteliales</taxon>
        <taxon>Acytosteliaceae</taxon>
        <taxon>Heterostelium</taxon>
    </lineage>
</organism>
<dbReference type="InterPro" id="IPR041604">
    <property type="entry name" value="EF-hand_12"/>
</dbReference>
<name>D3BJ33_HETP5</name>
<dbReference type="GO" id="GO:0003677">
    <property type="term" value="F:DNA binding"/>
    <property type="evidence" value="ECO:0007669"/>
    <property type="project" value="UniProtKB-KW"/>
</dbReference>
<dbReference type="InterPro" id="IPR008967">
    <property type="entry name" value="p53-like_TF_DNA-bd_sf"/>
</dbReference>
<dbReference type="OMA" id="QTIHFKR"/>
<dbReference type="PANTHER" id="PTHR11801">
    <property type="entry name" value="SIGNAL TRANSDUCER AND ACTIVATOR OF TRANSCRIPTION"/>
    <property type="match status" value="1"/>
</dbReference>
<feature type="compositionally biased region" description="Polar residues" evidence="10">
    <location>
        <begin position="229"/>
        <end position="245"/>
    </location>
</feature>
<dbReference type="Gene3D" id="3.30.505.10">
    <property type="entry name" value="SH2 domain"/>
    <property type="match status" value="1"/>
</dbReference>